<protein>
    <submittedName>
        <fullName evidence="1">Uncharacterized protein</fullName>
    </submittedName>
</protein>
<reference evidence="1" key="1">
    <citation type="submission" date="2014-11" db="EMBL/GenBank/DDBJ databases">
        <authorList>
            <person name="Amaro Gonzalez C."/>
        </authorList>
    </citation>
    <scope>NUCLEOTIDE SEQUENCE</scope>
</reference>
<name>A0A0E9VI74_ANGAN</name>
<accession>A0A0E9VI74</accession>
<reference evidence="1" key="2">
    <citation type="journal article" date="2015" name="Fish Shellfish Immunol.">
        <title>Early steps in the European eel (Anguilla anguilla)-Vibrio vulnificus interaction in the gills: Role of the RtxA13 toxin.</title>
        <authorList>
            <person name="Callol A."/>
            <person name="Pajuelo D."/>
            <person name="Ebbesson L."/>
            <person name="Teles M."/>
            <person name="MacKenzie S."/>
            <person name="Amaro C."/>
        </authorList>
    </citation>
    <scope>NUCLEOTIDE SEQUENCE</scope>
</reference>
<dbReference type="EMBL" id="GBXM01030825">
    <property type="protein sequence ID" value="JAH77752.1"/>
    <property type="molecule type" value="Transcribed_RNA"/>
</dbReference>
<sequence>MVFLFFSHDQLKIRSLCHCKTTRVWQTTYISRFTHTT</sequence>
<organism evidence="1">
    <name type="scientific">Anguilla anguilla</name>
    <name type="common">European freshwater eel</name>
    <name type="synonym">Muraena anguilla</name>
    <dbReference type="NCBI Taxonomy" id="7936"/>
    <lineage>
        <taxon>Eukaryota</taxon>
        <taxon>Metazoa</taxon>
        <taxon>Chordata</taxon>
        <taxon>Craniata</taxon>
        <taxon>Vertebrata</taxon>
        <taxon>Euteleostomi</taxon>
        <taxon>Actinopterygii</taxon>
        <taxon>Neopterygii</taxon>
        <taxon>Teleostei</taxon>
        <taxon>Anguilliformes</taxon>
        <taxon>Anguillidae</taxon>
        <taxon>Anguilla</taxon>
    </lineage>
</organism>
<proteinExistence type="predicted"/>
<evidence type="ECO:0000313" key="1">
    <source>
        <dbReference type="EMBL" id="JAH77752.1"/>
    </source>
</evidence>
<dbReference type="AlphaFoldDB" id="A0A0E9VI74"/>